<dbReference type="AlphaFoldDB" id="A0A0R3PRQ5"/>
<accession>A0A0R3PRQ5</accession>
<gene>
    <name evidence="3" type="ORF">ACOC_LOCUS8214</name>
</gene>
<feature type="domain" description="Malic enzyme NAD-binding" evidence="2">
    <location>
        <begin position="1"/>
        <end position="215"/>
    </location>
</feature>
<dbReference type="STRING" id="334426.A0A0R3PRQ5"/>
<dbReference type="Pfam" id="PF03949">
    <property type="entry name" value="Malic_M"/>
    <property type="match status" value="1"/>
</dbReference>
<dbReference type="InterPro" id="IPR036291">
    <property type="entry name" value="NAD(P)-bd_dom_sf"/>
</dbReference>
<reference evidence="5" key="1">
    <citation type="submission" date="2017-02" db="UniProtKB">
        <authorList>
            <consortium name="WormBaseParasite"/>
        </authorList>
    </citation>
    <scope>IDENTIFICATION</scope>
</reference>
<name>A0A0R3PRQ5_ANGCS</name>
<dbReference type="Proteomes" id="UP000267027">
    <property type="component" value="Unassembled WGS sequence"/>
</dbReference>
<dbReference type="SUPFAM" id="SSF51735">
    <property type="entry name" value="NAD(P)-binding Rossmann-fold domains"/>
    <property type="match status" value="1"/>
</dbReference>
<dbReference type="GO" id="GO:0051287">
    <property type="term" value="F:NAD binding"/>
    <property type="evidence" value="ECO:0007669"/>
    <property type="project" value="InterPro"/>
</dbReference>
<dbReference type="GO" id="GO:0004473">
    <property type="term" value="F:malate dehydrogenase (decarboxylating) (NADP+) activity"/>
    <property type="evidence" value="ECO:0007669"/>
    <property type="project" value="TreeGrafter"/>
</dbReference>
<dbReference type="Gene3D" id="3.40.50.720">
    <property type="entry name" value="NAD(P)-binding Rossmann-like Domain"/>
    <property type="match status" value="1"/>
</dbReference>
<dbReference type="GO" id="GO:0006108">
    <property type="term" value="P:malate metabolic process"/>
    <property type="evidence" value="ECO:0007669"/>
    <property type="project" value="TreeGrafter"/>
</dbReference>
<dbReference type="PANTHER" id="PTHR23406:SF90">
    <property type="entry name" value="MALIC ENZYME-RELATED"/>
    <property type="match status" value="1"/>
</dbReference>
<evidence type="ECO:0000256" key="1">
    <source>
        <dbReference type="PIRSR" id="PIRSR000106-2"/>
    </source>
</evidence>
<evidence type="ECO:0000313" key="5">
    <source>
        <dbReference type="WBParaSite" id="ACOC_0000821301-mRNA-1"/>
    </source>
</evidence>
<feature type="binding site" evidence="1">
    <location>
        <position position="101"/>
    </location>
    <ligand>
        <name>(S)-malate</name>
        <dbReference type="ChEBI" id="CHEBI:15589"/>
    </ligand>
</feature>
<dbReference type="InterPro" id="IPR001891">
    <property type="entry name" value="Malic_OxRdtase"/>
</dbReference>
<keyword evidence="4" id="KW-1185">Reference proteome</keyword>
<organism evidence="5">
    <name type="scientific">Angiostrongylus costaricensis</name>
    <name type="common">Nematode worm</name>
    <dbReference type="NCBI Taxonomy" id="334426"/>
    <lineage>
        <taxon>Eukaryota</taxon>
        <taxon>Metazoa</taxon>
        <taxon>Ecdysozoa</taxon>
        <taxon>Nematoda</taxon>
        <taxon>Chromadorea</taxon>
        <taxon>Rhabditida</taxon>
        <taxon>Rhabditina</taxon>
        <taxon>Rhabditomorpha</taxon>
        <taxon>Strongyloidea</taxon>
        <taxon>Metastrongylidae</taxon>
        <taxon>Angiostrongylus</taxon>
    </lineage>
</organism>
<dbReference type="InterPro" id="IPR012302">
    <property type="entry name" value="Malic_NAD-bd"/>
</dbReference>
<dbReference type="OrthoDB" id="5365701at2759"/>
<dbReference type="GO" id="GO:0005739">
    <property type="term" value="C:mitochondrion"/>
    <property type="evidence" value="ECO:0007669"/>
    <property type="project" value="TreeGrafter"/>
</dbReference>
<evidence type="ECO:0000313" key="3">
    <source>
        <dbReference type="EMBL" id="VDM59799.1"/>
    </source>
</evidence>
<dbReference type="EMBL" id="UYYA01004130">
    <property type="protein sequence ID" value="VDM59799.1"/>
    <property type="molecule type" value="Genomic_DNA"/>
</dbReference>
<dbReference type="PANTHER" id="PTHR23406">
    <property type="entry name" value="MALIC ENZYME-RELATED"/>
    <property type="match status" value="1"/>
</dbReference>
<protein>
    <submittedName>
        <fullName evidence="5">Malic_M domain-containing protein</fullName>
    </submittedName>
</protein>
<feature type="binding site" evidence="1">
    <location>
        <position position="145"/>
    </location>
    <ligand>
        <name>(S)-malate</name>
        <dbReference type="ChEBI" id="CHEBI:15589"/>
    </ligand>
</feature>
<dbReference type="WBParaSite" id="ACOC_0000821301-mRNA-1">
    <property type="protein sequence ID" value="ACOC_0000821301-mRNA-1"/>
    <property type="gene ID" value="ACOC_0000821301"/>
</dbReference>
<proteinExistence type="predicted"/>
<dbReference type="PIRSF" id="PIRSF000106">
    <property type="entry name" value="ME"/>
    <property type="match status" value="1"/>
</dbReference>
<dbReference type="SMART" id="SM00919">
    <property type="entry name" value="Malic_M"/>
    <property type="match status" value="1"/>
</dbReference>
<evidence type="ECO:0000259" key="2">
    <source>
        <dbReference type="SMART" id="SM00919"/>
    </source>
</evidence>
<sequence length="276" mass="31395">MVKYMVMEEGATKEQACEKIYMNDIDGLLTKTRPEKMTERHAGAQKPGGDYQDRQTEWTHCEKRRNRCVVGVSTQGGAFTEEIIKEMSKINERPIIFPLSNPTEKAECTFEQAVKASDGRVLFASGSPFQKVEYKGKTFKPGQGNNSYIFPGVGLAAILWKAKKIPDNVFIIAAKACASMVTEKSLEKFGRIYPLLQDVPELSVKIAMEACDYFYKENLATLHPRPENLEMYIRHQIYSTSNDDVINKAYKWPEKDSKQGYHNVPKLQRCSLDDED</sequence>
<evidence type="ECO:0000313" key="4">
    <source>
        <dbReference type="Proteomes" id="UP000267027"/>
    </source>
</evidence>
<reference evidence="3 4" key="2">
    <citation type="submission" date="2018-11" db="EMBL/GenBank/DDBJ databases">
        <authorList>
            <consortium name="Pathogen Informatics"/>
        </authorList>
    </citation>
    <scope>NUCLEOTIDE SEQUENCE [LARGE SCALE GENOMIC DNA]</scope>
    <source>
        <strain evidence="3 4">Costa Rica</strain>
    </source>
</reference>